<keyword evidence="6 7" id="KW-0472">Membrane</keyword>
<feature type="transmembrane region" description="Helical" evidence="9">
    <location>
        <begin position="345"/>
        <end position="366"/>
    </location>
</feature>
<gene>
    <name evidence="10" type="ORF">HGA05_18365</name>
</gene>
<accession>A0A846WQ03</accession>
<dbReference type="GO" id="GO:0005886">
    <property type="term" value="C:plasma membrane"/>
    <property type="evidence" value="ECO:0007669"/>
    <property type="project" value="TreeGrafter"/>
</dbReference>
<feature type="transmembrane region" description="Helical" evidence="9">
    <location>
        <begin position="372"/>
        <end position="395"/>
    </location>
</feature>
<sequence length="501" mass="52077">MTPAPSEPDQPDGAEVIADPTDRVGRIEESGVDYLPESQRDSNPRNVFAVFAGGNLGWTIAVFGWVSIQLGLDFWGAVISTVVGTLIGTVVVLPLAGVSPRTGTNMTVSSGAFFGIRGRLIGSALSLVIAIVFAAITVWTSGDALVAAAHRLVGLPQNPVMLGVGYAVVSVVIVAVALFGHATIVAMQKFLVPVAGAVFVLGFVAFAPTFDVHSATGHFAVGGYWSTMVLSTVLATAGPISYAPIIGDYTRRISIKRHSDSSIRWALFAGLMFGTLLPAILGAFAGSAMTVNSGEFMADLVSSSPFWFLIPILIVSIAGGFGQGVMCIYATGLDLETFFPRLKRVHTTALAAAVAVALLYVGVFVLDAVDAITAATVVVNAVATPWAVVMVVGALRTRTYDPFDLQAFAHGRRGGRYWFVRGWNPAAVAAWVGGSAFGLLSVQTDLYSGPLAGIFGGIDPSAIGSGVVAAIIYLGLVMMSRQRMEVLDAPALATPAGPEPA</sequence>
<feature type="transmembrane region" description="Helical" evidence="9">
    <location>
        <begin position="120"/>
        <end position="140"/>
    </location>
</feature>
<dbReference type="EMBL" id="JAAXPC010000010">
    <property type="protein sequence ID" value="NKY03539.1"/>
    <property type="molecule type" value="Genomic_DNA"/>
</dbReference>
<dbReference type="GO" id="GO:0022857">
    <property type="term" value="F:transmembrane transporter activity"/>
    <property type="evidence" value="ECO:0007669"/>
    <property type="project" value="InterPro"/>
</dbReference>
<evidence type="ECO:0000256" key="8">
    <source>
        <dbReference type="SAM" id="MobiDB-lite"/>
    </source>
</evidence>
<evidence type="ECO:0000256" key="4">
    <source>
        <dbReference type="ARBA" id="ARBA00022692"/>
    </source>
</evidence>
<dbReference type="Pfam" id="PF02133">
    <property type="entry name" value="Transp_cyt_pur"/>
    <property type="match status" value="1"/>
</dbReference>
<proteinExistence type="inferred from homology"/>
<feature type="transmembrane region" description="Helical" evidence="9">
    <location>
        <begin position="222"/>
        <end position="245"/>
    </location>
</feature>
<dbReference type="Gene3D" id="1.10.4160.10">
    <property type="entry name" value="Hydantoin permease"/>
    <property type="match status" value="1"/>
</dbReference>
<evidence type="ECO:0000256" key="1">
    <source>
        <dbReference type="ARBA" id="ARBA00004141"/>
    </source>
</evidence>
<organism evidence="10 11">
    <name type="scientific">Gordonia polyisoprenivorans</name>
    <dbReference type="NCBI Taxonomy" id="84595"/>
    <lineage>
        <taxon>Bacteria</taxon>
        <taxon>Bacillati</taxon>
        <taxon>Actinomycetota</taxon>
        <taxon>Actinomycetes</taxon>
        <taxon>Mycobacteriales</taxon>
        <taxon>Gordoniaceae</taxon>
        <taxon>Gordonia</taxon>
    </lineage>
</organism>
<feature type="transmembrane region" description="Helical" evidence="9">
    <location>
        <begin position="422"/>
        <end position="442"/>
    </location>
</feature>
<evidence type="ECO:0000256" key="3">
    <source>
        <dbReference type="ARBA" id="ARBA00022448"/>
    </source>
</evidence>
<evidence type="ECO:0000256" key="2">
    <source>
        <dbReference type="ARBA" id="ARBA00008974"/>
    </source>
</evidence>
<evidence type="ECO:0000313" key="11">
    <source>
        <dbReference type="Proteomes" id="UP000563898"/>
    </source>
</evidence>
<keyword evidence="5 9" id="KW-1133">Transmembrane helix</keyword>
<feature type="transmembrane region" description="Helical" evidence="9">
    <location>
        <begin position="265"/>
        <end position="286"/>
    </location>
</feature>
<comment type="caution">
    <text evidence="10">The sequence shown here is derived from an EMBL/GenBank/DDBJ whole genome shotgun (WGS) entry which is preliminary data.</text>
</comment>
<keyword evidence="4 9" id="KW-0812">Transmembrane</keyword>
<protein>
    <submittedName>
        <fullName evidence="10">Purine/cytosine permease</fullName>
    </submittedName>
</protein>
<feature type="transmembrane region" description="Helical" evidence="9">
    <location>
        <begin position="47"/>
        <end position="68"/>
    </location>
</feature>
<dbReference type="PANTHER" id="PTHR31806:SF1">
    <property type="entry name" value="PURINE-CYTOSINE PERMEASE FCY2-RELATED"/>
    <property type="match status" value="1"/>
</dbReference>
<evidence type="ECO:0000313" key="10">
    <source>
        <dbReference type="EMBL" id="NKY03539.1"/>
    </source>
</evidence>
<comment type="similarity">
    <text evidence="2 7">Belongs to the purine-cytosine permease (2.A.39) family.</text>
</comment>
<dbReference type="RefSeq" id="WP_006369641.1">
    <property type="nucleotide sequence ID" value="NZ_JAAXPC010000010.1"/>
</dbReference>
<evidence type="ECO:0000256" key="7">
    <source>
        <dbReference type="PIRNR" id="PIRNR002744"/>
    </source>
</evidence>
<feature type="transmembrane region" description="Helical" evidence="9">
    <location>
        <begin position="306"/>
        <end position="333"/>
    </location>
</feature>
<keyword evidence="3 7" id="KW-0813">Transport</keyword>
<dbReference type="InterPro" id="IPR001248">
    <property type="entry name" value="Pur-cyt_permease"/>
</dbReference>
<dbReference type="AlphaFoldDB" id="A0A846WQ03"/>
<feature type="transmembrane region" description="Helical" evidence="9">
    <location>
        <begin position="462"/>
        <end position="479"/>
    </location>
</feature>
<feature type="region of interest" description="Disordered" evidence="8">
    <location>
        <begin position="1"/>
        <end position="22"/>
    </location>
</feature>
<reference evidence="10 11" key="1">
    <citation type="submission" date="2020-04" db="EMBL/GenBank/DDBJ databases">
        <title>MicrobeNet Type strains.</title>
        <authorList>
            <person name="Nicholson A.C."/>
        </authorList>
    </citation>
    <scope>NUCLEOTIDE SEQUENCE [LARGE SCALE GENOMIC DNA]</scope>
    <source>
        <strain evidence="10 11">ATCC BAA-14</strain>
    </source>
</reference>
<comment type="subcellular location">
    <subcellularLocation>
        <location evidence="1">Membrane</location>
        <topology evidence="1">Multi-pass membrane protein</topology>
    </subcellularLocation>
</comment>
<dbReference type="PIRSF" id="PIRSF002744">
    <property type="entry name" value="Pur-cyt_permease"/>
    <property type="match status" value="1"/>
</dbReference>
<feature type="transmembrane region" description="Helical" evidence="9">
    <location>
        <begin position="191"/>
        <end position="210"/>
    </location>
</feature>
<dbReference type="InterPro" id="IPR026030">
    <property type="entry name" value="Pur-cyt_permease_Fcy2/21/22"/>
</dbReference>
<feature type="transmembrane region" description="Helical" evidence="9">
    <location>
        <begin position="160"/>
        <end position="179"/>
    </location>
</feature>
<dbReference type="PANTHER" id="PTHR31806">
    <property type="entry name" value="PURINE-CYTOSINE PERMEASE FCY2-RELATED"/>
    <property type="match status" value="1"/>
</dbReference>
<feature type="transmembrane region" description="Helical" evidence="9">
    <location>
        <begin position="74"/>
        <end position="99"/>
    </location>
</feature>
<evidence type="ECO:0000256" key="9">
    <source>
        <dbReference type="SAM" id="Phobius"/>
    </source>
</evidence>
<dbReference type="Proteomes" id="UP000563898">
    <property type="component" value="Unassembled WGS sequence"/>
</dbReference>
<evidence type="ECO:0000256" key="6">
    <source>
        <dbReference type="ARBA" id="ARBA00023136"/>
    </source>
</evidence>
<evidence type="ECO:0000256" key="5">
    <source>
        <dbReference type="ARBA" id="ARBA00022989"/>
    </source>
</evidence>
<name>A0A846WQ03_9ACTN</name>